<keyword evidence="6" id="KW-0239">DNA-directed DNA polymerase</keyword>
<keyword evidence="3 9" id="KW-0808">Transferase</keyword>
<dbReference type="InterPro" id="IPR050238">
    <property type="entry name" value="DNA_Rep/Repair_Clamp_Loader"/>
</dbReference>
<dbReference type="GO" id="GO:0003677">
    <property type="term" value="F:DNA binding"/>
    <property type="evidence" value="ECO:0007669"/>
    <property type="project" value="InterPro"/>
</dbReference>
<dbReference type="Pfam" id="PF09115">
    <property type="entry name" value="DNApol3-delta_C"/>
    <property type="match status" value="1"/>
</dbReference>
<dbReference type="NCBIfam" id="TIGR00678">
    <property type="entry name" value="holB"/>
    <property type="match status" value="1"/>
</dbReference>
<dbReference type="Proteomes" id="UP000595373">
    <property type="component" value="Chromosome"/>
</dbReference>
<accession>A0A9Q7E560</accession>
<proteinExistence type="predicted"/>
<evidence type="ECO:0000256" key="1">
    <source>
        <dbReference type="ARBA" id="ARBA00012417"/>
    </source>
</evidence>
<protein>
    <recommendedName>
        <fullName evidence="2">DNA polymerase III subunit delta'</fullName>
        <ecNumber evidence="1">2.7.7.7</ecNumber>
    </recommendedName>
</protein>
<dbReference type="Gene3D" id="3.40.50.300">
    <property type="entry name" value="P-loop containing nucleotide triphosphate hydrolases"/>
    <property type="match status" value="1"/>
</dbReference>
<dbReference type="GO" id="GO:0006261">
    <property type="term" value="P:DNA-templated DNA replication"/>
    <property type="evidence" value="ECO:0007669"/>
    <property type="project" value="TreeGrafter"/>
</dbReference>
<sequence length="329" mass="38349">MCNLYPWLQPYYQRIIQPFLQEKGHHALLFKAEQGIGIEQLIENIAGWLMCRQKDALQSCRQCQSCALFRAGNHPDFYRLESLDNKDIGVEQVREMNEKVSQFAKQGGNKVVFISQAERLTESAANALLKTLEEPRPHTYFLLQMDFSAGLLATIYSRCQAWVINTPTEQQGLVWLQQQRQEKIADLQTALCINYNRPLLALDCLEKGLLEQRTTFLRQFWLFYIRRSPLELLPHFTKENVLLQLDWMSAFLHDALKEKLGVRQGWISQDLARGILQFNEKQNVEELLKAIQIIQKMRLNLTQINGVNQELILLEGLTRLVTDVFERKE</sequence>
<dbReference type="InterPro" id="IPR004622">
    <property type="entry name" value="DNA_pol_HolB"/>
</dbReference>
<dbReference type="Pfam" id="PF13177">
    <property type="entry name" value="DNA_pol3_delta2"/>
    <property type="match status" value="1"/>
</dbReference>
<keyword evidence="10" id="KW-1185">Reference proteome</keyword>
<evidence type="ECO:0000256" key="5">
    <source>
        <dbReference type="ARBA" id="ARBA00022705"/>
    </source>
</evidence>
<gene>
    <name evidence="9" type="ORF">JFL49_08855</name>
</gene>
<dbReference type="Gene3D" id="1.20.272.10">
    <property type="match status" value="1"/>
</dbReference>
<dbReference type="PANTHER" id="PTHR11669:SF8">
    <property type="entry name" value="DNA POLYMERASE III SUBUNIT DELTA"/>
    <property type="match status" value="1"/>
</dbReference>
<comment type="catalytic activity">
    <reaction evidence="7">
        <text>DNA(n) + a 2'-deoxyribonucleoside 5'-triphosphate = DNA(n+1) + diphosphate</text>
        <dbReference type="Rhea" id="RHEA:22508"/>
        <dbReference type="Rhea" id="RHEA-COMP:17339"/>
        <dbReference type="Rhea" id="RHEA-COMP:17340"/>
        <dbReference type="ChEBI" id="CHEBI:33019"/>
        <dbReference type="ChEBI" id="CHEBI:61560"/>
        <dbReference type="ChEBI" id="CHEBI:173112"/>
        <dbReference type="EC" id="2.7.7.7"/>
    </reaction>
</comment>
<dbReference type="GO" id="GO:0003887">
    <property type="term" value="F:DNA-directed DNA polymerase activity"/>
    <property type="evidence" value="ECO:0007669"/>
    <property type="project" value="UniProtKB-KW"/>
</dbReference>
<name>A0A9Q7E560_HISSO</name>
<dbReference type="PANTHER" id="PTHR11669">
    <property type="entry name" value="REPLICATION FACTOR C / DNA POLYMERASE III GAMMA-TAU SUBUNIT"/>
    <property type="match status" value="1"/>
</dbReference>
<dbReference type="EC" id="2.7.7.7" evidence="1"/>
<evidence type="ECO:0000259" key="8">
    <source>
        <dbReference type="Pfam" id="PF09115"/>
    </source>
</evidence>
<dbReference type="GO" id="GO:0008408">
    <property type="term" value="F:3'-5' exonuclease activity"/>
    <property type="evidence" value="ECO:0007669"/>
    <property type="project" value="InterPro"/>
</dbReference>
<dbReference type="NCBIfam" id="NF005362">
    <property type="entry name" value="PRK06871.1"/>
    <property type="match status" value="1"/>
</dbReference>
<keyword evidence="4 9" id="KW-0548">Nucleotidyltransferase</keyword>
<evidence type="ECO:0000256" key="3">
    <source>
        <dbReference type="ARBA" id="ARBA00022679"/>
    </source>
</evidence>
<reference evidence="9 10" key="1">
    <citation type="submission" date="2020-12" db="EMBL/GenBank/DDBJ databases">
        <title>ASc-MMNZ-VFA-070.</title>
        <authorList>
            <person name="Schryvers A."/>
            <person name="Mostafa Nazari M."/>
            <person name="Farshchi Andisi V."/>
            <person name="Timsit E."/>
            <person name="Walter Morck D."/>
        </authorList>
    </citation>
    <scope>NUCLEOTIDE SEQUENCE [LARGE SCALE GENOMIC DNA]</scope>
    <source>
        <strain evidence="9 10">ASc-MMNZ-VFA-070</strain>
    </source>
</reference>
<feature type="domain" description="DNA polymerase III delta subunit C-terminal" evidence="8">
    <location>
        <begin position="209"/>
        <end position="320"/>
    </location>
</feature>
<dbReference type="GO" id="GO:0009360">
    <property type="term" value="C:DNA polymerase III complex"/>
    <property type="evidence" value="ECO:0007669"/>
    <property type="project" value="InterPro"/>
</dbReference>
<dbReference type="EMBL" id="CP066558">
    <property type="protein sequence ID" value="QQF82144.1"/>
    <property type="molecule type" value="Genomic_DNA"/>
</dbReference>
<dbReference type="InterPro" id="IPR008921">
    <property type="entry name" value="DNA_pol3_clamp-load_cplx_C"/>
</dbReference>
<keyword evidence="5" id="KW-0235">DNA replication</keyword>
<evidence type="ECO:0000256" key="6">
    <source>
        <dbReference type="ARBA" id="ARBA00022932"/>
    </source>
</evidence>
<dbReference type="AlphaFoldDB" id="A0A9Q7E560"/>
<evidence type="ECO:0000256" key="4">
    <source>
        <dbReference type="ARBA" id="ARBA00022695"/>
    </source>
</evidence>
<dbReference type="SUPFAM" id="SSF48019">
    <property type="entry name" value="post-AAA+ oligomerization domain-like"/>
    <property type="match status" value="1"/>
</dbReference>
<evidence type="ECO:0000256" key="2">
    <source>
        <dbReference type="ARBA" id="ARBA00014363"/>
    </source>
</evidence>
<evidence type="ECO:0000313" key="10">
    <source>
        <dbReference type="Proteomes" id="UP000595373"/>
    </source>
</evidence>
<dbReference type="InterPro" id="IPR015199">
    <property type="entry name" value="DNA_pol_III_delta_C"/>
</dbReference>
<organism evidence="9 10">
    <name type="scientific">Histophilus somni</name>
    <name type="common">Haemophilus somnus</name>
    <dbReference type="NCBI Taxonomy" id="731"/>
    <lineage>
        <taxon>Bacteria</taxon>
        <taxon>Pseudomonadati</taxon>
        <taxon>Pseudomonadota</taxon>
        <taxon>Gammaproteobacteria</taxon>
        <taxon>Pasteurellales</taxon>
        <taxon>Pasteurellaceae</taxon>
        <taxon>Histophilus</taxon>
    </lineage>
</organism>
<evidence type="ECO:0000313" key="9">
    <source>
        <dbReference type="EMBL" id="QQF82144.1"/>
    </source>
</evidence>
<dbReference type="InterPro" id="IPR027417">
    <property type="entry name" value="P-loop_NTPase"/>
</dbReference>
<dbReference type="RefSeq" id="WP_075294458.1">
    <property type="nucleotide sequence ID" value="NZ_CP018802.1"/>
</dbReference>
<dbReference type="OrthoDB" id="9811073at2"/>
<evidence type="ECO:0000256" key="7">
    <source>
        <dbReference type="ARBA" id="ARBA00049244"/>
    </source>
</evidence>
<dbReference type="SUPFAM" id="SSF52540">
    <property type="entry name" value="P-loop containing nucleoside triphosphate hydrolases"/>
    <property type="match status" value="1"/>
</dbReference>